<dbReference type="AlphaFoldDB" id="W1UB80"/>
<evidence type="ECO:0000313" key="9">
    <source>
        <dbReference type="Proteomes" id="UP000018840"/>
    </source>
</evidence>
<feature type="transmembrane region" description="Helical" evidence="6">
    <location>
        <begin position="238"/>
        <end position="254"/>
    </location>
</feature>
<feature type="transmembrane region" description="Helical" evidence="6">
    <location>
        <begin position="152"/>
        <end position="171"/>
    </location>
</feature>
<reference evidence="8 9" key="1">
    <citation type="submission" date="2013-12" db="EMBL/GenBank/DDBJ databases">
        <title>A Varibaculum cambriense genome reconstructed from a premature infant gut community with otherwise low bacterial novelty that shifts toward anaerobic metabolism during the third week of life.</title>
        <authorList>
            <person name="Brown C.T."/>
            <person name="Sharon I."/>
            <person name="Thomas B.C."/>
            <person name="Castelle C.J."/>
            <person name="Morowitz M.J."/>
            <person name="Banfield J.F."/>
        </authorList>
    </citation>
    <scope>NUCLEOTIDE SEQUENCE [LARGE SCALE GENOMIC DNA]</scope>
    <source>
        <strain evidence="9">DORA_17_25</strain>
    </source>
</reference>
<dbReference type="PATRIC" id="fig|1403945.3.peg.63"/>
<sequence length="306" mass="35320">IGKNKFYTYIGKFKIYMRDTFRYLYKDSSNFINSCLLGIKDDLTEEESEMFSRTGTSHVIAISGLHTGIICVLIAYIIRGINKIYKLCILIAIMFLYSIMVGFSPSIIRAIFFVIIMYLAVFLFKKRDGITTLSLIASVLIINNPYTMYNISFQLSFLATLSILYFNKIIIKKLKFNIISMTIAANILTMPIVYYVFGGIALLSILGNIVIIPFIGIIMNLSIFSILLFEINLNITKVIVYINKNLINMVYYILDKLSKIEIGYIQVENPNIIYVIIYYVLIFSYMIYKEIKTMKEQENEIQGYCL</sequence>
<feature type="transmembrane region" description="Helical" evidence="6">
    <location>
        <begin position="270"/>
        <end position="288"/>
    </location>
</feature>
<dbReference type="RefSeq" id="WP_024047778.1">
    <property type="nucleotide sequence ID" value="NZ_AZMC01000079.1"/>
</dbReference>
<feature type="domain" description="ComEC/Rec2-related protein" evidence="7">
    <location>
        <begin position="36"/>
        <end position="290"/>
    </location>
</feature>
<keyword evidence="2" id="KW-1003">Cell membrane</keyword>
<feature type="transmembrane region" description="Helical" evidence="6">
    <location>
        <begin position="129"/>
        <end position="146"/>
    </location>
</feature>
<evidence type="ECO:0000256" key="1">
    <source>
        <dbReference type="ARBA" id="ARBA00004651"/>
    </source>
</evidence>
<feature type="transmembrane region" description="Helical" evidence="6">
    <location>
        <begin position="84"/>
        <end position="101"/>
    </location>
</feature>
<gene>
    <name evidence="8" type="ORF">Q612_NSC00079G0001</name>
</gene>
<evidence type="ECO:0000256" key="5">
    <source>
        <dbReference type="ARBA" id="ARBA00023136"/>
    </source>
</evidence>
<organism evidence="8 9">
    <name type="scientific">Negativicoccus succinicivorans DORA_17_25</name>
    <dbReference type="NCBI Taxonomy" id="1403945"/>
    <lineage>
        <taxon>Bacteria</taxon>
        <taxon>Bacillati</taxon>
        <taxon>Bacillota</taxon>
        <taxon>Negativicutes</taxon>
        <taxon>Veillonellales</taxon>
        <taxon>Veillonellaceae</taxon>
        <taxon>Negativicoccus</taxon>
    </lineage>
</organism>
<accession>W1UB80</accession>
<feature type="transmembrane region" description="Helical" evidence="6">
    <location>
        <begin position="107"/>
        <end position="124"/>
    </location>
</feature>
<evidence type="ECO:0000256" key="2">
    <source>
        <dbReference type="ARBA" id="ARBA00022475"/>
    </source>
</evidence>
<evidence type="ECO:0000256" key="3">
    <source>
        <dbReference type="ARBA" id="ARBA00022692"/>
    </source>
</evidence>
<dbReference type="EMBL" id="AZMC01000079">
    <property type="protein sequence ID" value="ETI89924.1"/>
    <property type="molecule type" value="Genomic_DNA"/>
</dbReference>
<dbReference type="NCBIfam" id="TIGR00360">
    <property type="entry name" value="ComEC_N-term"/>
    <property type="match status" value="1"/>
</dbReference>
<dbReference type="PANTHER" id="PTHR30619">
    <property type="entry name" value="DNA INTERNALIZATION/COMPETENCE PROTEIN COMEC/REC2"/>
    <property type="match status" value="1"/>
</dbReference>
<comment type="caution">
    <text evidence="8">The sequence shown here is derived from an EMBL/GenBank/DDBJ whole genome shotgun (WGS) entry which is preliminary data.</text>
</comment>
<keyword evidence="3 6" id="KW-0812">Transmembrane</keyword>
<evidence type="ECO:0000256" key="4">
    <source>
        <dbReference type="ARBA" id="ARBA00022989"/>
    </source>
</evidence>
<keyword evidence="4 6" id="KW-1133">Transmembrane helix</keyword>
<comment type="subcellular location">
    <subcellularLocation>
        <location evidence="1">Cell membrane</location>
        <topology evidence="1">Multi-pass membrane protein</topology>
    </subcellularLocation>
</comment>
<feature type="transmembrane region" description="Helical" evidence="6">
    <location>
        <begin position="58"/>
        <end position="77"/>
    </location>
</feature>
<dbReference type="Pfam" id="PF03772">
    <property type="entry name" value="Competence"/>
    <property type="match status" value="1"/>
</dbReference>
<evidence type="ECO:0000313" key="8">
    <source>
        <dbReference type="EMBL" id="ETI89924.1"/>
    </source>
</evidence>
<keyword evidence="5 6" id="KW-0472">Membrane</keyword>
<dbReference type="PANTHER" id="PTHR30619:SF1">
    <property type="entry name" value="RECOMBINATION PROTEIN 2"/>
    <property type="match status" value="1"/>
</dbReference>
<evidence type="ECO:0000259" key="7">
    <source>
        <dbReference type="Pfam" id="PF03772"/>
    </source>
</evidence>
<proteinExistence type="predicted"/>
<dbReference type="InterPro" id="IPR052159">
    <property type="entry name" value="Competence_DNA_uptake"/>
</dbReference>
<feature type="non-terminal residue" evidence="8">
    <location>
        <position position="1"/>
    </location>
</feature>
<evidence type="ECO:0000256" key="6">
    <source>
        <dbReference type="SAM" id="Phobius"/>
    </source>
</evidence>
<feature type="transmembrane region" description="Helical" evidence="6">
    <location>
        <begin position="209"/>
        <end position="231"/>
    </location>
</feature>
<protein>
    <recommendedName>
        <fullName evidence="7">ComEC/Rec2-related protein domain-containing protein</fullName>
    </recommendedName>
</protein>
<feature type="transmembrane region" description="Helical" evidence="6">
    <location>
        <begin position="183"/>
        <end position="203"/>
    </location>
</feature>
<dbReference type="InterPro" id="IPR004477">
    <property type="entry name" value="ComEC_N"/>
</dbReference>
<name>W1UB80_9FIRM</name>
<dbReference type="Proteomes" id="UP000018840">
    <property type="component" value="Unassembled WGS sequence"/>
</dbReference>
<dbReference type="GO" id="GO:0005886">
    <property type="term" value="C:plasma membrane"/>
    <property type="evidence" value="ECO:0007669"/>
    <property type="project" value="UniProtKB-SubCell"/>
</dbReference>